<feature type="region of interest" description="Disordered" evidence="2">
    <location>
        <begin position="579"/>
        <end position="635"/>
    </location>
</feature>
<accession>A0A061J1J4</accession>
<gene>
    <name evidence="3" type="ORF">TRSC58_03482</name>
</gene>
<proteinExistence type="predicted"/>
<protein>
    <submittedName>
        <fullName evidence="3">Uncharacterized protein</fullName>
    </submittedName>
</protein>
<sequence length="654" mass="72676">MPLPTPPSPSCGPCTREPSPITTWATPALSLRQPKCLVEYERARSLQDGKGTGGATPLVNPHVVGGEDQPLRRPNPIDKPLTYRHARAQAQQGSDDSSAIPVNREDSPAERGMEITKTGELTGSVRLARLPREMTEYIMQIETQNRQLRQQVLELQEELQRRQRQTHTMMGSYQQLADTVVGNKHSVEIGVEKGKIHQHATNDLQAVFGDFLNQEEREQYVNEILAQVDVIVQAHRNQSELIILKYKQEAEGAKLALKELRRAIALEGVDLSMLPAALATLSGPARATRSGGYSGNDNDNDHSTGETRTTNSNSPTATELDAATAGIMSVMNEKCAVLIGEAADVVLRDLLRVEAGDDVPTVVRQSMQRGFEVLARHLASVVTEYIGYCTAELRYLHKERETVCRELREDLHASESRQIRMAQQYETEIRTLRDEIHAFHVAGADGDELKGMVHERALEEYTTLLVESRAESDSLRRQLEEERSDHATTCLRLKSSLQRRNAEFEEAVMRRAEELVGRRDAHIGELQQQLDALRRVEERRTKDRATKGVQVQAAESIILDASNYMSNVLSLGSSWKGASSQLNGRLATPTQSRSHSTAAPLPPPLPPTPSAQPPMTPSALGRNDSGLQQDNSFEEEVWAKTMELLTKYGPLSQH</sequence>
<feature type="region of interest" description="Disordered" evidence="2">
    <location>
        <begin position="46"/>
        <end position="111"/>
    </location>
</feature>
<keyword evidence="4" id="KW-1185">Reference proteome</keyword>
<feature type="coiled-coil region" evidence="1">
    <location>
        <begin position="138"/>
        <end position="165"/>
    </location>
</feature>
<feature type="compositionally biased region" description="Pro residues" evidence="2">
    <location>
        <begin position="600"/>
        <end position="616"/>
    </location>
</feature>
<name>A0A061J1J4_TRYRA</name>
<feature type="compositionally biased region" description="Polar residues" evidence="2">
    <location>
        <begin position="579"/>
        <end position="595"/>
    </location>
</feature>
<evidence type="ECO:0000313" key="3">
    <source>
        <dbReference type="EMBL" id="ESL08809.1"/>
    </source>
</evidence>
<dbReference type="VEuPathDB" id="TriTrypDB:TRSC58_03482"/>
<feature type="region of interest" description="Disordered" evidence="2">
    <location>
        <begin position="285"/>
        <end position="318"/>
    </location>
</feature>
<organism evidence="3 4">
    <name type="scientific">Trypanosoma rangeli SC58</name>
    <dbReference type="NCBI Taxonomy" id="429131"/>
    <lineage>
        <taxon>Eukaryota</taxon>
        <taxon>Discoba</taxon>
        <taxon>Euglenozoa</taxon>
        <taxon>Kinetoplastea</taxon>
        <taxon>Metakinetoplastina</taxon>
        <taxon>Trypanosomatida</taxon>
        <taxon>Trypanosomatidae</taxon>
        <taxon>Trypanosoma</taxon>
        <taxon>Herpetosoma</taxon>
    </lineage>
</organism>
<reference evidence="3 4" key="1">
    <citation type="submission" date="2013-07" db="EMBL/GenBank/DDBJ databases">
        <authorList>
            <person name="Stoco P.H."/>
            <person name="Wagner G."/>
            <person name="Gerber A."/>
            <person name="Zaha A."/>
            <person name="Thompson C."/>
            <person name="Bartholomeu D.C."/>
            <person name="Luckemeyer D.D."/>
            <person name="Bahia D."/>
            <person name="Loreto E."/>
            <person name="Prestes E.B."/>
            <person name="Lima F.M."/>
            <person name="Rodrigues-Luiz G."/>
            <person name="Vallejo G.A."/>
            <person name="Filho J.F."/>
            <person name="Monteiro K.M."/>
            <person name="Tyler K.M."/>
            <person name="de Almeida L.G."/>
            <person name="Ortiz M.F."/>
            <person name="Siervo M.A."/>
            <person name="de Moraes M.H."/>
            <person name="Cunha O.L."/>
            <person name="Mendonca-Neto R."/>
            <person name="Silva R."/>
            <person name="Teixeira S.M."/>
            <person name="Murta S.M."/>
            <person name="Sincero T.C."/>
            <person name="Mendes T.A."/>
            <person name="Urmenyi T.P."/>
            <person name="Silva V.G."/>
            <person name="da Rocha W.D."/>
            <person name="Andersson B."/>
            <person name="Romanha A.J."/>
            <person name="Steindel M."/>
            <person name="de Vasconcelos A.T."/>
            <person name="Grisard E.C."/>
        </authorList>
    </citation>
    <scope>NUCLEOTIDE SEQUENCE [LARGE SCALE GENOMIC DNA]</scope>
    <source>
        <strain evidence="3 4">SC58</strain>
    </source>
</reference>
<dbReference type="AlphaFoldDB" id="A0A061J1J4"/>
<evidence type="ECO:0000256" key="1">
    <source>
        <dbReference type="SAM" id="Coils"/>
    </source>
</evidence>
<dbReference type="OrthoDB" id="245708at2759"/>
<feature type="compositionally biased region" description="Polar residues" evidence="2">
    <location>
        <begin position="306"/>
        <end position="317"/>
    </location>
</feature>
<feature type="compositionally biased region" description="Pro residues" evidence="2">
    <location>
        <begin position="1"/>
        <end position="10"/>
    </location>
</feature>
<keyword evidence="1" id="KW-0175">Coiled coil</keyword>
<feature type="coiled-coil region" evidence="1">
    <location>
        <begin position="458"/>
        <end position="485"/>
    </location>
</feature>
<dbReference type="EMBL" id="AUPL01003482">
    <property type="protein sequence ID" value="ESL08809.1"/>
    <property type="molecule type" value="Genomic_DNA"/>
</dbReference>
<evidence type="ECO:0000256" key="2">
    <source>
        <dbReference type="SAM" id="MobiDB-lite"/>
    </source>
</evidence>
<comment type="caution">
    <text evidence="3">The sequence shown here is derived from an EMBL/GenBank/DDBJ whole genome shotgun (WGS) entry which is preliminary data.</text>
</comment>
<evidence type="ECO:0000313" key="4">
    <source>
        <dbReference type="Proteomes" id="UP000031737"/>
    </source>
</evidence>
<feature type="region of interest" description="Disordered" evidence="2">
    <location>
        <begin position="1"/>
        <end position="27"/>
    </location>
</feature>
<dbReference type="Proteomes" id="UP000031737">
    <property type="component" value="Unassembled WGS sequence"/>
</dbReference>